<dbReference type="InterPro" id="IPR010730">
    <property type="entry name" value="HET"/>
</dbReference>
<dbReference type="RefSeq" id="XP_040788871.1">
    <property type="nucleotide sequence ID" value="XM_040928665.1"/>
</dbReference>
<accession>A0A9P4L9D0</accession>
<comment type="caution">
    <text evidence="2">The sequence shown here is derived from an EMBL/GenBank/DDBJ whole genome shotgun (WGS) entry which is preliminary data.</text>
</comment>
<evidence type="ECO:0000313" key="3">
    <source>
        <dbReference type="Proteomes" id="UP000800039"/>
    </source>
</evidence>
<evidence type="ECO:0000259" key="1">
    <source>
        <dbReference type="Pfam" id="PF06985"/>
    </source>
</evidence>
<dbReference type="Pfam" id="PF06985">
    <property type="entry name" value="HET"/>
    <property type="match status" value="1"/>
</dbReference>
<dbReference type="PANTHER" id="PTHR33112">
    <property type="entry name" value="DOMAIN PROTEIN, PUTATIVE-RELATED"/>
    <property type="match status" value="1"/>
</dbReference>
<protein>
    <submittedName>
        <fullName evidence="2">HET-domain-containing protein</fullName>
    </submittedName>
</protein>
<dbReference type="PANTHER" id="PTHR33112:SF1">
    <property type="entry name" value="HETEROKARYON INCOMPATIBILITY DOMAIN-CONTAINING PROTEIN"/>
    <property type="match status" value="1"/>
</dbReference>
<keyword evidence="3" id="KW-1185">Reference proteome</keyword>
<gene>
    <name evidence="2" type="ORF">K460DRAFT_283507</name>
</gene>
<proteinExistence type="predicted"/>
<evidence type="ECO:0000313" key="2">
    <source>
        <dbReference type="EMBL" id="KAF1846308.1"/>
    </source>
</evidence>
<name>A0A9P4L9D0_9PLEO</name>
<organism evidence="2 3">
    <name type="scientific">Cucurbitaria berberidis CBS 394.84</name>
    <dbReference type="NCBI Taxonomy" id="1168544"/>
    <lineage>
        <taxon>Eukaryota</taxon>
        <taxon>Fungi</taxon>
        <taxon>Dikarya</taxon>
        <taxon>Ascomycota</taxon>
        <taxon>Pezizomycotina</taxon>
        <taxon>Dothideomycetes</taxon>
        <taxon>Pleosporomycetidae</taxon>
        <taxon>Pleosporales</taxon>
        <taxon>Pleosporineae</taxon>
        <taxon>Cucurbitariaceae</taxon>
        <taxon>Cucurbitaria</taxon>
    </lineage>
</organism>
<dbReference type="EMBL" id="ML976616">
    <property type="protein sequence ID" value="KAF1846308.1"/>
    <property type="molecule type" value="Genomic_DNA"/>
</dbReference>
<reference evidence="2" key="1">
    <citation type="submission" date="2020-01" db="EMBL/GenBank/DDBJ databases">
        <authorList>
            <consortium name="DOE Joint Genome Institute"/>
            <person name="Haridas S."/>
            <person name="Albert R."/>
            <person name="Binder M."/>
            <person name="Bloem J."/>
            <person name="Labutti K."/>
            <person name="Salamov A."/>
            <person name="Andreopoulos B."/>
            <person name="Baker S.E."/>
            <person name="Barry K."/>
            <person name="Bills G."/>
            <person name="Bluhm B.H."/>
            <person name="Cannon C."/>
            <person name="Castanera R."/>
            <person name="Culley D.E."/>
            <person name="Daum C."/>
            <person name="Ezra D."/>
            <person name="Gonzalez J.B."/>
            <person name="Henrissat B."/>
            <person name="Kuo A."/>
            <person name="Liang C."/>
            <person name="Lipzen A."/>
            <person name="Lutzoni F."/>
            <person name="Magnuson J."/>
            <person name="Mondo S."/>
            <person name="Nolan M."/>
            <person name="Ohm R."/>
            <person name="Pangilinan J."/>
            <person name="Park H.-J."/>
            <person name="Ramirez L."/>
            <person name="Alfaro M."/>
            <person name="Sun H."/>
            <person name="Tritt A."/>
            <person name="Yoshinaga Y."/>
            <person name="Zwiers L.-H."/>
            <person name="Turgeon B.G."/>
            <person name="Goodwin S.B."/>
            <person name="Spatafora J.W."/>
            <person name="Crous P.W."/>
            <person name="Grigoriev I.V."/>
        </authorList>
    </citation>
    <scope>NUCLEOTIDE SEQUENCE</scope>
    <source>
        <strain evidence="2">CBS 394.84</strain>
    </source>
</reference>
<dbReference type="OrthoDB" id="5428863at2759"/>
<dbReference type="Proteomes" id="UP000800039">
    <property type="component" value="Unassembled WGS sequence"/>
</dbReference>
<feature type="domain" description="Heterokaryon incompatibility" evidence="1">
    <location>
        <begin position="20"/>
        <end position="158"/>
    </location>
</feature>
<dbReference type="GeneID" id="63845918"/>
<dbReference type="AlphaFoldDB" id="A0A9P4L9D0"/>
<sequence>MKVIDCELRTIVAAPADCQYAALSYVWGELPSDETWKTAGEGIEGRKLPELPDTIEDSMQIARDLSIPYIWVDRYCIDQANKVDKHRQIQQMDLIYSSATLTIIAAAGENPSYGLPGLSGGPRQGQHSLRIGDRLLVGTIPPVLSNSTWASRGWTYQEGILSRRRLIFTAQQMLYECNGMHCTESLVLPLDVLHTKSRHRFKTSVALGYFEAKRPGSNALDIMQYISEYYQRHLSFDEDALNAMRGVLQAFHKAPASRRVYTVTGVPICSILYSKKYENPTPAQLFLLGLLWYHVEGGIRRKHHPSWSWAGWKGGRLQSHSLLRREWFFLSGPSDTTVSIELTDGQLKEFPDFNDLSDFLSSIDYSARYIHIEAWTIPCSIVHITQKSSKFLQYSEFYISFPINDVDVGYLQTHLSIDTSDPIQRTNLLQKTYVVIFLPWEHSRKEPRRAFGLVVEDKGLFYERVGCFELSEVGVLRSAWWPHDVVLDSGDSKRDMIERSSLSQWFYTIPKRRQKIRLG</sequence>